<proteinExistence type="predicted"/>
<gene>
    <name evidence="1" type="ORF">E6Q80_12725</name>
</gene>
<dbReference type="PROSITE" id="PS51257">
    <property type="entry name" value="PROKAR_LIPOPROTEIN"/>
    <property type="match status" value="1"/>
</dbReference>
<protein>
    <recommendedName>
        <fullName evidence="3">Lipoprotein</fullName>
    </recommendedName>
</protein>
<comment type="caution">
    <text evidence="1">The sequence shown here is derived from an EMBL/GenBank/DDBJ whole genome shotgun (WGS) entry which is preliminary data.</text>
</comment>
<reference evidence="1 2" key="1">
    <citation type="submission" date="2018-09" db="EMBL/GenBank/DDBJ databases">
        <title>Metagenome Assembled Genomes from an Advanced Water Purification Facility.</title>
        <authorList>
            <person name="Stamps B.W."/>
            <person name="Spear J.R."/>
        </authorList>
    </citation>
    <scope>NUCLEOTIDE SEQUENCE [LARGE SCALE GENOMIC DNA]</scope>
    <source>
        <strain evidence="1">Bin_27_1</strain>
    </source>
</reference>
<dbReference type="Pfam" id="PF19795">
    <property type="entry name" value="DUF6279"/>
    <property type="match status" value="1"/>
</dbReference>
<dbReference type="InterPro" id="IPR016875">
    <property type="entry name" value="UCP028200"/>
</dbReference>
<dbReference type="AlphaFoldDB" id="A0A5C7SM80"/>
<sequence>MSARALHRLFLIACSALLLVGCGLRFAYSQLDWLLPWYLRDYVTLDAGQRGEFDRRLAGLLDWHCRSHLPEYVALLRAANATLAAERVEPAQLERFLERGEALWREIVGELEPELRRLAAGLGDEQVEELAAAFVRRGEEARAEFLSGDESAQHAARVERMEERLRRWFGRMTPAQRERIAAWSRALQPTTEAWLEDRARWQAELLDALRVRADAAAFARRLAQALAPREARWSAQHRAAVAHNRARTLELLAELHALSSAAQRRQLRDEIDMLATQFAGISCAEPARVSAAGGR</sequence>
<evidence type="ECO:0000313" key="1">
    <source>
        <dbReference type="EMBL" id="TXH83851.1"/>
    </source>
</evidence>
<dbReference type="Proteomes" id="UP000321192">
    <property type="component" value="Unassembled WGS sequence"/>
</dbReference>
<evidence type="ECO:0000313" key="2">
    <source>
        <dbReference type="Proteomes" id="UP000321192"/>
    </source>
</evidence>
<evidence type="ECO:0008006" key="3">
    <source>
        <dbReference type="Google" id="ProtNLM"/>
    </source>
</evidence>
<dbReference type="EMBL" id="SSFD01000197">
    <property type="protein sequence ID" value="TXH83851.1"/>
    <property type="molecule type" value="Genomic_DNA"/>
</dbReference>
<organism evidence="1 2">
    <name type="scientific">Thauera aminoaromatica</name>
    <dbReference type="NCBI Taxonomy" id="164330"/>
    <lineage>
        <taxon>Bacteria</taxon>
        <taxon>Pseudomonadati</taxon>
        <taxon>Pseudomonadota</taxon>
        <taxon>Betaproteobacteria</taxon>
        <taxon>Rhodocyclales</taxon>
        <taxon>Zoogloeaceae</taxon>
        <taxon>Thauera</taxon>
    </lineage>
</organism>
<dbReference type="RefSeq" id="WP_276659117.1">
    <property type="nucleotide sequence ID" value="NZ_SSFD01000197.1"/>
</dbReference>
<accession>A0A5C7SM80</accession>
<name>A0A5C7SM80_THASP</name>
<dbReference type="PIRSF" id="PIRSF028200">
    <property type="entry name" value="UCP028200"/>
    <property type="match status" value="1"/>
</dbReference>